<sequence length="130" mass="14360">MASRRASSIFSILFSTSQASSANPSSRQLEVMAAKDLVNKIIAENRVVIFSKSYCPYCKSAKDLFATKFPDVQVKVLELDLRDDGPDVQGYLAQLTNQRTVPNIFINQKHIGGNDNLQALQKKDGVKALL</sequence>
<comment type="caution">
    <text evidence="1">The sequence shown here is derived from an EMBL/GenBank/DDBJ whole genome shotgun (WGS) entry which is preliminary data.</text>
</comment>
<proteinExistence type="predicted"/>
<reference evidence="1" key="1">
    <citation type="submission" date="2021-03" db="EMBL/GenBank/DDBJ databases">
        <title>Evolutionary priming and transition to the ectomycorrhizal habit in an iconic lineage of mushroom-forming fungi: is preadaptation a requirement?</title>
        <authorList>
            <consortium name="DOE Joint Genome Institute"/>
            <person name="Looney B.P."/>
            <person name="Miyauchi S."/>
            <person name="Morin E."/>
            <person name="Drula E."/>
            <person name="Courty P.E."/>
            <person name="Chicoki N."/>
            <person name="Fauchery L."/>
            <person name="Kohler A."/>
            <person name="Kuo A."/>
            <person name="LaButti K."/>
            <person name="Pangilinan J."/>
            <person name="Lipzen A."/>
            <person name="Riley R."/>
            <person name="Andreopoulos W."/>
            <person name="He G."/>
            <person name="Johnson J."/>
            <person name="Barry K.W."/>
            <person name="Grigoriev I.V."/>
            <person name="Nagy L."/>
            <person name="Hibbett D."/>
            <person name="Henrissat B."/>
            <person name="Matheny P.B."/>
            <person name="Labbe J."/>
            <person name="Martin A.F."/>
        </authorList>
    </citation>
    <scope>NUCLEOTIDE SEQUENCE</scope>
    <source>
        <strain evidence="1">BPL698</strain>
    </source>
</reference>
<accession>A0ACC0UPF5</accession>
<gene>
    <name evidence="1" type="ORF">F5148DRAFT_467867</name>
</gene>
<name>A0ACC0UPF5_9AGAM</name>
<keyword evidence="2" id="KW-1185">Reference proteome</keyword>
<evidence type="ECO:0000313" key="2">
    <source>
        <dbReference type="Proteomes" id="UP001207468"/>
    </source>
</evidence>
<evidence type="ECO:0000313" key="1">
    <source>
        <dbReference type="EMBL" id="KAI9513106.1"/>
    </source>
</evidence>
<protein>
    <submittedName>
        <fullName evidence="1">Thioredoxin-like protein</fullName>
    </submittedName>
</protein>
<dbReference type="EMBL" id="JAGFNK010000003">
    <property type="protein sequence ID" value="KAI9513106.1"/>
    <property type="molecule type" value="Genomic_DNA"/>
</dbReference>
<dbReference type="Proteomes" id="UP001207468">
    <property type="component" value="Unassembled WGS sequence"/>
</dbReference>
<organism evidence="1 2">
    <name type="scientific">Russula earlei</name>
    <dbReference type="NCBI Taxonomy" id="71964"/>
    <lineage>
        <taxon>Eukaryota</taxon>
        <taxon>Fungi</taxon>
        <taxon>Dikarya</taxon>
        <taxon>Basidiomycota</taxon>
        <taxon>Agaricomycotina</taxon>
        <taxon>Agaricomycetes</taxon>
        <taxon>Russulales</taxon>
        <taxon>Russulaceae</taxon>
        <taxon>Russula</taxon>
    </lineage>
</organism>